<dbReference type="InterPro" id="IPR057667">
    <property type="entry name" value="HTH_SB"/>
</dbReference>
<feature type="region of interest" description="Disordered" evidence="11">
    <location>
        <begin position="327"/>
        <end position="348"/>
    </location>
</feature>
<dbReference type="InterPro" id="IPR001303">
    <property type="entry name" value="Aldolase_II/adducin_N"/>
</dbReference>
<dbReference type="InterPro" id="IPR036388">
    <property type="entry name" value="WH-like_DNA-bd_sf"/>
</dbReference>
<feature type="binding site" evidence="10">
    <location>
        <position position="520"/>
    </location>
    <ligand>
        <name>Zn(2+)</name>
        <dbReference type="ChEBI" id="CHEBI:29105"/>
    </ligand>
</feature>
<evidence type="ECO:0000256" key="1">
    <source>
        <dbReference type="ARBA" id="ARBA00006274"/>
    </source>
</evidence>
<dbReference type="GO" id="GO:0008270">
    <property type="term" value="F:zinc ion binding"/>
    <property type="evidence" value="ECO:0007669"/>
    <property type="project" value="UniProtKB-UniRule"/>
</dbReference>
<comment type="similarity">
    <text evidence="10">Belongs to the aldolase class II family. MtnB subfamily.</text>
</comment>
<dbReference type="EC" id="4.2.1.109" evidence="10"/>
<keyword evidence="8 10" id="KW-0456">Lyase</keyword>
<evidence type="ECO:0000256" key="10">
    <source>
        <dbReference type="HAMAP-Rule" id="MF_03116"/>
    </source>
</evidence>
<feature type="binding site" evidence="10">
    <location>
        <position position="442"/>
    </location>
    <ligand>
        <name>Zn(2+)</name>
        <dbReference type="ChEBI" id="CHEBI:29105"/>
    </ligand>
</feature>
<dbReference type="Pfam" id="PF00596">
    <property type="entry name" value="Aldolase_II"/>
    <property type="match status" value="1"/>
</dbReference>
<proteinExistence type="inferred from homology"/>
<evidence type="ECO:0000313" key="14">
    <source>
        <dbReference type="Proteomes" id="UP000265140"/>
    </source>
</evidence>
<dbReference type="GO" id="GO:0005737">
    <property type="term" value="C:cytoplasm"/>
    <property type="evidence" value="ECO:0007669"/>
    <property type="project" value="UniProtKB-SubCell"/>
</dbReference>
<dbReference type="SUPFAM" id="SSF46689">
    <property type="entry name" value="Homeodomain-like"/>
    <property type="match status" value="1"/>
</dbReference>
<dbReference type="Proteomes" id="UP000265140">
    <property type="component" value="Chromosome 2"/>
</dbReference>
<gene>
    <name evidence="10" type="primary">APIP</name>
</gene>
<organism evidence="13 14">
    <name type="scientific">Esox lucius</name>
    <name type="common">Northern pike</name>
    <dbReference type="NCBI Taxonomy" id="8010"/>
    <lineage>
        <taxon>Eukaryota</taxon>
        <taxon>Metazoa</taxon>
        <taxon>Chordata</taxon>
        <taxon>Craniata</taxon>
        <taxon>Vertebrata</taxon>
        <taxon>Euteleostomi</taxon>
        <taxon>Actinopterygii</taxon>
        <taxon>Neopterygii</taxon>
        <taxon>Teleostei</taxon>
        <taxon>Protacanthopterygii</taxon>
        <taxon>Esociformes</taxon>
        <taxon>Esocidae</taxon>
        <taxon>Esox</taxon>
    </lineage>
</organism>
<dbReference type="GO" id="GO:0046570">
    <property type="term" value="F:methylthioribulose 1-phosphate dehydratase activity"/>
    <property type="evidence" value="ECO:0007669"/>
    <property type="project" value="UniProtKB-UniRule"/>
</dbReference>
<dbReference type="PANTHER" id="PTHR10640">
    <property type="entry name" value="METHYLTHIORIBULOSE-1-PHOSPHATE DEHYDRATASE"/>
    <property type="match status" value="1"/>
</dbReference>
<keyword evidence="5 10" id="KW-0479">Metal-binding</keyword>
<dbReference type="HAMAP" id="MF_03116">
    <property type="entry name" value="Salvage_MtnB_euk"/>
    <property type="match status" value="1"/>
</dbReference>
<dbReference type="GeneTree" id="ENSGT00390000001680"/>
<name>A0AAY5JZ31_ESOLU</name>
<feature type="domain" description="Class II aldolase/adducin N-terminal" evidence="12">
    <location>
        <begin position="351"/>
        <end position="547"/>
    </location>
</feature>
<comment type="catalytic activity">
    <reaction evidence="10">
        <text>5-(methylsulfanyl)-D-ribulose 1-phosphate = 5-methylsulfanyl-2,3-dioxopentyl phosphate + H2O</text>
        <dbReference type="Rhea" id="RHEA:15549"/>
        <dbReference type="ChEBI" id="CHEBI:15377"/>
        <dbReference type="ChEBI" id="CHEBI:58548"/>
        <dbReference type="ChEBI" id="CHEBI:58828"/>
        <dbReference type="EC" id="4.2.1.109"/>
    </reaction>
</comment>
<dbReference type="Pfam" id="PF25787">
    <property type="entry name" value="HTH_SB"/>
    <property type="match status" value="1"/>
</dbReference>
<feature type="compositionally biased region" description="Basic and acidic residues" evidence="11">
    <location>
        <begin position="330"/>
        <end position="348"/>
    </location>
</feature>
<comment type="function">
    <text evidence="10">Catalyzes the dehydration of methylthioribulose-1-phosphate (MTRu-1-P) into 2,3-diketo-5-methylthiopentyl-1-phosphate (DK-MTP-1-P). Functions in the methionine salvage pathway. May play a role in apoptosis.</text>
</comment>
<evidence type="ECO:0000313" key="13">
    <source>
        <dbReference type="Ensembl" id="ENSELUP00000081818.1"/>
    </source>
</evidence>
<evidence type="ECO:0000259" key="12">
    <source>
        <dbReference type="SMART" id="SM01007"/>
    </source>
</evidence>
<dbReference type="Gene3D" id="1.10.10.10">
    <property type="entry name" value="Winged helix-like DNA-binding domain superfamily/Winged helix DNA-binding domain"/>
    <property type="match status" value="1"/>
</dbReference>
<dbReference type="InterPro" id="IPR027514">
    <property type="entry name" value="Salvage_MtnB_euk"/>
</dbReference>
<evidence type="ECO:0000256" key="5">
    <source>
        <dbReference type="ARBA" id="ARBA00022723"/>
    </source>
</evidence>
<comment type="function">
    <text evidence="9">Catalyzes the dehydration of methylthioribulose-1-phosphate (MTRu-1-P) into 2,3-diketo-5-methylthiopentyl-1-phosphate (DK-MTP-1-P). Functions in the methionine salvage pathway, which plays a key role in cancer, apoptosis, microbial proliferation and inflammation. May inhibit the CASP1-related inflammatory response (pyroptosis), the CASP9-dependent apoptotic pathway and the cytochrome c-dependent and APAF1-mediated cell death.</text>
</comment>
<dbReference type="InterPro" id="IPR036409">
    <property type="entry name" value="Aldolase_II/adducin_N_sf"/>
</dbReference>
<dbReference type="AlphaFoldDB" id="A0AAY5JZ31"/>
<evidence type="ECO:0000256" key="8">
    <source>
        <dbReference type="ARBA" id="ARBA00023239"/>
    </source>
</evidence>
<dbReference type="InterPro" id="IPR017714">
    <property type="entry name" value="MethylthioRu-1-P_deHdtase_MtnB"/>
</dbReference>
<comment type="cofactor">
    <cofactor evidence="10">
        <name>Zn(2+)</name>
        <dbReference type="ChEBI" id="CHEBI:29105"/>
    </cofactor>
    <text evidence="10">Binds 1 zinc ion per subunit.</text>
</comment>
<keyword evidence="2 10" id="KW-0963">Cytoplasm</keyword>
<feature type="binding site" evidence="10">
    <location>
        <position position="422"/>
    </location>
    <ligand>
        <name>substrate</name>
    </ligand>
</feature>
<evidence type="ECO:0000256" key="11">
    <source>
        <dbReference type="SAM" id="MobiDB-lite"/>
    </source>
</evidence>
<dbReference type="PANTHER" id="PTHR10640:SF7">
    <property type="entry name" value="METHYLTHIORIBULOSE-1-PHOSPHATE DEHYDRATASE"/>
    <property type="match status" value="1"/>
</dbReference>
<reference evidence="13" key="3">
    <citation type="submission" date="2025-09" db="UniProtKB">
        <authorList>
            <consortium name="Ensembl"/>
        </authorList>
    </citation>
    <scope>IDENTIFICATION</scope>
</reference>
<protein>
    <recommendedName>
        <fullName evidence="10">Methylthioribulose-1-phosphate dehydratase</fullName>
        <shortName evidence="10">MTRu-1-P dehydratase</shortName>
        <ecNumber evidence="10">4.2.1.109</ecNumber>
    </recommendedName>
    <alternativeName>
        <fullName evidence="10">APAF1-interacting protein homolog</fullName>
    </alternativeName>
</protein>
<sequence length="572" mass="65304">MKRIVVQVDLPTRICGLFLHGMCVPLFCAQVAKNPRKQLPHMQIQHKKYFSVSKNIGLKIQAVFIHVSELHVHIFFRMSVCKFSAVYLQIIYLKSVDCQKPERLFVHFVQAKRETARSRGPDEILSHLYDELPPPSNEHAKKLGKFQDPGVKNSSSTRFEKTAEQSCSTTVNMVKGKELSEDLRNLIVSKHGLKQGYKSIARDVGIAVSTVRNIIRKHAIYGIVVNLPGRGRKKNLLRAVEKEKTCKKELIEMADEENTISKKLVGMADKEKTLKKKLVRNVAKEKTLKNELVENVCKEKTHKKGIVRKVNKSSFMVSSQEKMASISDIIQKDEDSGSEKTESQDKEHPRVLIPELCRLFYKLGWVTGTGGGISLRHGDQIYIAPSGVQKERLQPEDMFVCDVEERDICVPPAWKNLKKSQCTPLFMNAYTMRAAQAVIHTHSKAAVMATLFYPGKEFRITHQEMIKGIRKCTSGTNYRYDETLVVPIIENTPEEQDLKERMALAMEQYPESCAVLVRRHGVYVWGESWEKAKTMCECYDYLFDIAVKMKQCGLDPSAQPVEENLYYYVQQA</sequence>
<dbReference type="SMART" id="SM01007">
    <property type="entry name" value="Aldolase_II"/>
    <property type="match status" value="1"/>
</dbReference>
<dbReference type="GO" id="GO:0006915">
    <property type="term" value="P:apoptotic process"/>
    <property type="evidence" value="ECO:0007669"/>
    <property type="project" value="UniProtKB-KW"/>
</dbReference>
<dbReference type="Gene3D" id="3.40.225.10">
    <property type="entry name" value="Class II aldolase/adducin N-terminal domain"/>
    <property type="match status" value="1"/>
</dbReference>
<feature type="binding site" evidence="10">
    <location>
        <position position="440"/>
    </location>
    <ligand>
        <name>Zn(2+)</name>
        <dbReference type="ChEBI" id="CHEBI:29105"/>
    </ligand>
</feature>
<evidence type="ECO:0000256" key="9">
    <source>
        <dbReference type="ARBA" id="ARBA00060021"/>
    </source>
</evidence>
<reference evidence="13" key="2">
    <citation type="submission" date="2025-08" db="UniProtKB">
        <authorList>
            <consortium name="Ensembl"/>
        </authorList>
    </citation>
    <scope>IDENTIFICATION</scope>
</reference>
<evidence type="ECO:0000256" key="7">
    <source>
        <dbReference type="ARBA" id="ARBA00023167"/>
    </source>
</evidence>
<keyword evidence="7 10" id="KW-0486">Methionine biosynthesis</keyword>
<keyword evidence="6 10" id="KW-0862">Zinc</keyword>
<keyword evidence="4 10" id="KW-0053">Apoptosis</keyword>
<dbReference type="FunFam" id="3.40.225.10:FF:000003">
    <property type="entry name" value="Methylthioribulose-1-phosphate dehydratase"/>
    <property type="match status" value="1"/>
</dbReference>
<comment type="subcellular location">
    <subcellularLocation>
        <location evidence="10">Cytoplasm</location>
    </subcellularLocation>
</comment>
<dbReference type="SUPFAM" id="SSF53639">
    <property type="entry name" value="AraD/HMP-PK domain-like"/>
    <property type="match status" value="1"/>
</dbReference>
<evidence type="ECO:0000256" key="4">
    <source>
        <dbReference type="ARBA" id="ARBA00022703"/>
    </source>
</evidence>
<dbReference type="InterPro" id="IPR009057">
    <property type="entry name" value="Homeodomain-like_sf"/>
</dbReference>
<dbReference type="NCBIfam" id="TIGR03328">
    <property type="entry name" value="salvage_mtnB"/>
    <property type="match status" value="1"/>
</dbReference>
<comment type="similarity">
    <text evidence="1">Belongs to the aldolase class II family. Adducin subfamily.</text>
</comment>
<reference evidence="13 14" key="1">
    <citation type="submission" date="2020-02" db="EMBL/GenBank/DDBJ databases">
        <title>Esox lucius (northern pike) genome, fEsoLuc1, primary haplotype.</title>
        <authorList>
            <person name="Myers G."/>
            <person name="Karagic N."/>
            <person name="Meyer A."/>
            <person name="Pippel M."/>
            <person name="Reichard M."/>
            <person name="Winkler S."/>
            <person name="Tracey A."/>
            <person name="Sims Y."/>
            <person name="Howe K."/>
            <person name="Rhie A."/>
            <person name="Formenti G."/>
            <person name="Durbin R."/>
            <person name="Fedrigo O."/>
            <person name="Jarvis E.D."/>
        </authorList>
    </citation>
    <scope>NUCLEOTIDE SEQUENCE [LARGE SCALE GENOMIC DNA]</scope>
</reference>
<feature type="active site" description="Proton donor/acceptor" evidence="10">
    <location>
        <position position="464"/>
    </location>
</feature>
<evidence type="ECO:0000256" key="6">
    <source>
        <dbReference type="ARBA" id="ARBA00022833"/>
    </source>
</evidence>
<evidence type="ECO:0000256" key="2">
    <source>
        <dbReference type="ARBA" id="ARBA00022490"/>
    </source>
</evidence>
<accession>A0AAY5JZ31</accession>
<keyword evidence="14" id="KW-1185">Reference proteome</keyword>
<dbReference type="Ensembl" id="ENSELUT00000109345.1">
    <property type="protein sequence ID" value="ENSELUP00000081818.1"/>
    <property type="gene ID" value="ENSELUG00000020924.3"/>
</dbReference>
<comment type="pathway">
    <text evidence="10">Amino-acid biosynthesis; L-methionine biosynthesis via salvage pathway; L-methionine from S-methyl-5-thio-alpha-D-ribose 1-phosphate: step 2/6.</text>
</comment>
<dbReference type="GO" id="GO:0019509">
    <property type="term" value="P:L-methionine salvage from methylthioadenosine"/>
    <property type="evidence" value="ECO:0007669"/>
    <property type="project" value="UniProtKB-UniRule"/>
</dbReference>
<keyword evidence="3 10" id="KW-0028">Amino-acid biosynthesis</keyword>
<evidence type="ECO:0000256" key="3">
    <source>
        <dbReference type="ARBA" id="ARBA00022605"/>
    </source>
</evidence>